<dbReference type="Proteomes" id="UP000321868">
    <property type="component" value="Unassembled WGS sequence"/>
</dbReference>
<comment type="caution">
    <text evidence="2">The sequence shown here is derived from an EMBL/GenBank/DDBJ whole genome shotgun (WGS) entry which is preliminary data.</text>
</comment>
<evidence type="ECO:0000313" key="2">
    <source>
        <dbReference type="EMBL" id="GEN96739.1"/>
    </source>
</evidence>
<dbReference type="SMART" id="SM00860">
    <property type="entry name" value="SMI1_KNR4"/>
    <property type="match status" value="1"/>
</dbReference>
<dbReference type="Pfam" id="PF09346">
    <property type="entry name" value="SMI1_KNR4"/>
    <property type="match status" value="1"/>
</dbReference>
<dbReference type="AlphaFoldDB" id="A0A512AAN3"/>
<feature type="domain" description="Knr4/Smi1-like" evidence="1">
    <location>
        <begin position="43"/>
        <end position="168"/>
    </location>
</feature>
<dbReference type="EMBL" id="BJYQ01000042">
    <property type="protein sequence ID" value="GEN96739.1"/>
    <property type="molecule type" value="Genomic_DNA"/>
</dbReference>
<dbReference type="SUPFAM" id="SSF160631">
    <property type="entry name" value="SMI1/KNR4-like"/>
    <property type="match status" value="1"/>
</dbReference>
<dbReference type="InterPro" id="IPR018958">
    <property type="entry name" value="Knr4/Smi1-like_dom"/>
</dbReference>
<name>A0A512AAN3_STRCR</name>
<gene>
    <name evidence="2" type="ORF">SOL01_06130</name>
</gene>
<organism evidence="2 3">
    <name type="scientific">Streptococcus cristatus</name>
    <dbReference type="NCBI Taxonomy" id="45634"/>
    <lineage>
        <taxon>Bacteria</taxon>
        <taxon>Bacillati</taxon>
        <taxon>Bacillota</taxon>
        <taxon>Bacilli</taxon>
        <taxon>Lactobacillales</taxon>
        <taxon>Streptococcaceae</taxon>
        <taxon>Streptococcus</taxon>
    </lineage>
</organism>
<evidence type="ECO:0000259" key="1">
    <source>
        <dbReference type="SMART" id="SM00860"/>
    </source>
</evidence>
<dbReference type="InterPro" id="IPR037883">
    <property type="entry name" value="Knr4/Smi1-like_sf"/>
</dbReference>
<evidence type="ECO:0000313" key="3">
    <source>
        <dbReference type="Proteomes" id="UP000321868"/>
    </source>
</evidence>
<protein>
    <recommendedName>
        <fullName evidence="1">Knr4/Smi1-like domain-containing protein</fullName>
    </recommendedName>
</protein>
<reference evidence="2 3" key="1">
    <citation type="submission" date="2019-07" db="EMBL/GenBank/DDBJ databases">
        <title>Whole genome shotgun sequence of Streptococcus oligofermentans NBRC 106105.</title>
        <authorList>
            <person name="Hosoyama A."/>
            <person name="Uohara A."/>
            <person name="Ohji S."/>
            <person name="Ichikawa N."/>
        </authorList>
    </citation>
    <scope>NUCLEOTIDE SEQUENCE [LARGE SCALE GENOMIC DNA]</scope>
    <source>
        <strain evidence="2 3">NBRC 106105</strain>
    </source>
</reference>
<sequence length="220" mass="25723">MCSPSFYSVIILKNIGLIELKLHKIVQNLELEMLRIFPYDTEGVDQAIADFEDEFTIKFPEKYKKFLLKYNGGNSLQTSFSINRKTSDIRAFYGFNKASQYNNFQYLIDNGFLEEVLERGFIPIAKDSFGNSILLGVTDKNFNQLAFFDHEGQLVQHLEINFEDWVAKIKSKKKKIRTIEERIADMRSVGSKKEITPRLKTIWQEEIDRYAGREQVIVRL</sequence>
<accession>A0A512AAN3</accession>
<dbReference type="Gene3D" id="3.40.1580.10">
    <property type="entry name" value="SMI1/KNR4-like"/>
    <property type="match status" value="1"/>
</dbReference>
<proteinExistence type="predicted"/>